<accession>A0ABW4JW57</accession>
<feature type="region of interest" description="Disordered" evidence="1">
    <location>
        <begin position="1"/>
        <end position="28"/>
    </location>
</feature>
<dbReference type="Gene3D" id="3.50.70.10">
    <property type="match status" value="1"/>
</dbReference>
<dbReference type="RefSeq" id="WP_149892742.1">
    <property type="nucleotide sequence ID" value="NZ_JBHUFA010000004.1"/>
</dbReference>
<dbReference type="GO" id="GO:0016853">
    <property type="term" value="F:isomerase activity"/>
    <property type="evidence" value="ECO:0007669"/>
    <property type="project" value="UniProtKB-KW"/>
</dbReference>
<evidence type="ECO:0000259" key="2">
    <source>
        <dbReference type="Pfam" id="PF16036"/>
    </source>
</evidence>
<proteinExistence type="predicted"/>
<organism evidence="3 4">
    <name type="scientific">Roseibium aestuarii</name>
    <dbReference type="NCBI Taxonomy" id="2600299"/>
    <lineage>
        <taxon>Bacteria</taxon>
        <taxon>Pseudomonadati</taxon>
        <taxon>Pseudomonadota</taxon>
        <taxon>Alphaproteobacteria</taxon>
        <taxon>Hyphomicrobiales</taxon>
        <taxon>Stappiaceae</taxon>
        <taxon>Roseibium</taxon>
    </lineage>
</organism>
<gene>
    <name evidence="3" type="ORF">ACFSC7_12670</name>
</gene>
<protein>
    <submittedName>
        <fullName evidence="3">Chalcone isomerase family protein</fullName>
    </submittedName>
</protein>
<sequence>MYSDPIPSLLTGDTASTRPPRTSAEATRRQSVRSLATLALFATLAITLLIQTIGPARAEPAAARLVAGGELVGEGRFTFFGLPVFDASLYAPQGRYAPDGPFALALTYRRDFKGTAIAEKSIDEIRKQGRASEASLASWQEQMSGIFPNVKAGQSLIGVKTAQGSAVFYSGSRKIGEIRDPAFARAFFDIWLGSSTSNRSLRNKLVGQAS</sequence>
<feature type="compositionally biased region" description="Polar residues" evidence="1">
    <location>
        <begin position="11"/>
        <end position="20"/>
    </location>
</feature>
<dbReference type="Proteomes" id="UP001597327">
    <property type="component" value="Unassembled WGS sequence"/>
</dbReference>
<feature type="domain" description="Chalcone isomerase" evidence="2">
    <location>
        <begin position="78"/>
        <end position="207"/>
    </location>
</feature>
<keyword evidence="3" id="KW-0413">Isomerase</keyword>
<evidence type="ECO:0000313" key="4">
    <source>
        <dbReference type="Proteomes" id="UP001597327"/>
    </source>
</evidence>
<reference evidence="4" key="1">
    <citation type="journal article" date="2019" name="Int. J. Syst. Evol. Microbiol.">
        <title>The Global Catalogue of Microorganisms (GCM) 10K type strain sequencing project: providing services to taxonomists for standard genome sequencing and annotation.</title>
        <authorList>
            <consortium name="The Broad Institute Genomics Platform"/>
            <consortium name="The Broad Institute Genome Sequencing Center for Infectious Disease"/>
            <person name="Wu L."/>
            <person name="Ma J."/>
        </authorList>
    </citation>
    <scope>NUCLEOTIDE SEQUENCE [LARGE SCALE GENOMIC DNA]</scope>
    <source>
        <strain evidence="4">JCM 3369</strain>
    </source>
</reference>
<dbReference type="InterPro" id="IPR016088">
    <property type="entry name" value="Chalcone_isomerase_3-sand"/>
</dbReference>
<evidence type="ECO:0000313" key="3">
    <source>
        <dbReference type="EMBL" id="MFD1696375.1"/>
    </source>
</evidence>
<dbReference type="InterPro" id="IPR016087">
    <property type="entry name" value="Chalcone_isomerase"/>
</dbReference>
<dbReference type="Pfam" id="PF16036">
    <property type="entry name" value="Chalcone_3"/>
    <property type="match status" value="1"/>
</dbReference>
<name>A0ABW4JW57_9HYPH</name>
<comment type="caution">
    <text evidence="3">The sequence shown here is derived from an EMBL/GenBank/DDBJ whole genome shotgun (WGS) entry which is preliminary data.</text>
</comment>
<keyword evidence="4" id="KW-1185">Reference proteome</keyword>
<dbReference type="EMBL" id="JBHUFA010000004">
    <property type="protein sequence ID" value="MFD1696375.1"/>
    <property type="molecule type" value="Genomic_DNA"/>
</dbReference>
<evidence type="ECO:0000256" key="1">
    <source>
        <dbReference type="SAM" id="MobiDB-lite"/>
    </source>
</evidence>